<dbReference type="InterPro" id="IPR036890">
    <property type="entry name" value="HATPase_C_sf"/>
</dbReference>
<dbReference type="CDD" id="cd16928">
    <property type="entry name" value="HATPase_GyrB-like"/>
    <property type="match status" value="1"/>
</dbReference>
<dbReference type="InterPro" id="IPR020568">
    <property type="entry name" value="Ribosomal_Su5_D2-typ_SF"/>
</dbReference>
<dbReference type="Pfam" id="PF01751">
    <property type="entry name" value="Toprim"/>
    <property type="match status" value="1"/>
</dbReference>
<dbReference type="SUPFAM" id="SSF55874">
    <property type="entry name" value="ATPase domain of HSP90 chaperone/DNA topoisomerase II/histidine kinase"/>
    <property type="match status" value="1"/>
</dbReference>
<dbReference type="Proteomes" id="UP000694408">
    <property type="component" value="Unplaced"/>
</dbReference>
<dbReference type="GO" id="GO:0009330">
    <property type="term" value="C:DNA topoisomerase type II (double strand cut, ATP-hydrolyzing) complex"/>
    <property type="evidence" value="ECO:0007669"/>
    <property type="project" value="TreeGrafter"/>
</dbReference>
<feature type="domain" description="Toprim" evidence="10">
    <location>
        <begin position="422"/>
        <end position="536"/>
    </location>
</feature>
<evidence type="ECO:0000313" key="12">
    <source>
        <dbReference type="Ensembl" id="ENSJHYP00000003855.1"/>
    </source>
</evidence>
<proteinExistence type="inferred from homology"/>
<comment type="similarity">
    <text evidence="3">Belongs to the type II topoisomerase GyrA/ParC subunit family.</text>
</comment>
<dbReference type="EC" id="5.6.2.2" evidence="8"/>
<keyword evidence="13" id="KW-1185">Reference proteome</keyword>
<name>A0A8C5ILS9_JUNHY</name>
<dbReference type="InterPro" id="IPR001241">
    <property type="entry name" value="Topo_IIA"/>
</dbReference>
<dbReference type="Gene3D" id="3.40.50.670">
    <property type="match status" value="1"/>
</dbReference>
<evidence type="ECO:0000256" key="9">
    <source>
        <dbReference type="SAM" id="MobiDB-lite"/>
    </source>
</evidence>
<dbReference type="InterPro" id="IPR014721">
    <property type="entry name" value="Ribsml_uS5_D2-typ_fold_subgr"/>
</dbReference>
<dbReference type="InterPro" id="IPR002205">
    <property type="entry name" value="Topo_IIA_dom_A"/>
</dbReference>
<dbReference type="NCBIfam" id="TIGR01063">
    <property type="entry name" value="gyrA"/>
    <property type="match status" value="1"/>
</dbReference>
<dbReference type="Pfam" id="PF02518">
    <property type="entry name" value="HATPase_c"/>
    <property type="match status" value="1"/>
</dbReference>
<feature type="compositionally biased region" description="Acidic residues" evidence="9">
    <location>
        <begin position="1402"/>
        <end position="1415"/>
    </location>
</feature>
<dbReference type="InterPro" id="IPR035516">
    <property type="entry name" value="Gyrase/topoIV_suA_C"/>
</dbReference>
<reference evidence="12" key="1">
    <citation type="submission" date="2025-08" db="UniProtKB">
        <authorList>
            <consortium name="Ensembl"/>
        </authorList>
    </citation>
    <scope>IDENTIFICATION</scope>
</reference>
<dbReference type="GO" id="GO:0005634">
    <property type="term" value="C:nucleus"/>
    <property type="evidence" value="ECO:0007669"/>
    <property type="project" value="UniProtKB-UniRule"/>
</dbReference>
<dbReference type="InterPro" id="IPR013760">
    <property type="entry name" value="Topo_IIA-like_dom_sf"/>
</dbReference>
<dbReference type="GO" id="GO:0005524">
    <property type="term" value="F:ATP binding"/>
    <property type="evidence" value="ECO:0007669"/>
    <property type="project" value="UniProtKB-UniRule"/>
</dbReference>
<dbReference type="InterPro" id="IPR013506">
    <property type="entry name" value="Topo_IIA_bsu_dom2"/>
</dbReference>
<feature type="region of interest" description="Disordered" evidence="9">
    <location>
        <begin position="1"/>
        <end position="31"/>
    </location>
</feature>
<dbReference type="Ensembl" id="ENSJHYT00000004736.1">
    <property type="protein sequence ID" value="ENSJHYP00000003855.1"/>
    <property type="gene ID" value="ENSJHYG00000003178.1"/>
</dbReference>
<dbReference type="PANTHER" id="PTHR43493">
    <property type="entry name" value="DNA GYRASE/TOPOISOMERASE SUBUNIT A"/>
    <property type="match status" value="1"/>
</dbReference>
<dbReference type="InterPro" id="IPR013758">
    <property type="entry name" value="Topo_IIA_A/C_ab"/>
</dbReference>
<feature type="domain" description="Topo IIA-type catalytic" evidence="11">
    <location>
        <begin position="612"/>
        <end position="1055"/>
    </location>
</feature>
<evidence type="ECO:0000256" key="8">
    <source>
        <dbReference type="RuleBase" id="RU362094"/>
    </source>
</evidence>
<comment type="similarity">
    <text evidence="8">Belongs to the type II topoisomerase family.</text>
</comment>
<evidence type="ECO:0000256" key="4">
    <source>
        <dbReference type="ARBA" id="ARBA00023029"/>
    </source>
</evidence>
<dbReference type="InterPro" id="IPR018522">
    <property type="entry name" value="TopoIIA_CS"/>
</dbReference>
<dbReference type="SUPFAM" id="SSF56719">
    <property type="entry name" value="Type II DNA topoisomerase"/>
    <property type="match status" value="1"/>
</dbReference>
<reference evidence="12" key="2">
    <citation type="submission" date="2025-09" db="UniProtKB">
        <authorList>
            <consortium name="Ensembl"/>
        </authorList>
    </citation>
    <scope>IDENTIFICATION</scope>
</reference>
<dbReference type="InterPro" id="IPR013759">
    <property type="entry name" value="Topo_IIA_B_C"/>
</dbReference>
<dbReference type="SMART" id="SM00434">
    <property type="entry name" value="TOP4c"/>
    <property type="match status" value="1"/>
</dbReference>
<dbReference type="InterPro" id="IPR003594">
    <property type="entry name" value="HATPase_dom"/>
</dbReference>
<dbReference type="Pfam" id="PF00204">
    <property type="entry name" value="DNA_gyraseB"/>
    <property type="match status" value="1"/>
</dbReference>
<protein>
    <recommendedName>
        <fullName evidence="8">DNA topoisomerase 2</fullName>
        <ecNumber evidence="8">5.6.2.2</ecNumber>
    </recommendedName>
</protein>
<accession>A0A8C5ILS9</accession>
<dbReference type="InterPro" id="IPR000565">
    <property type="entry name" value="Topo_IIA_B"/>
</dbReference>
<dbReference type="InterPro" id="IPR006171">
    <property type="entry name" value="TOPRIM_dom"/>
</dbReference>
<dbReference type="PRINTS" id="PR00418">
    <property type="entry name" value="TPI2FAMILY"/>
</dbReference>
<keyword evidence="8" id="KW-0067">ATP-binding</keyword>
<dbReference type="Gene3D" id="2.120.10.90">
    <property type="entry name" value="DNA gyrase/topoisomerase IV, subunit A, C-terminal"/>
    <property type="match status" value="1"/>
</dbReference>
<dbReference type="Pfam" id="PF03989">
    <property type="entry name" value="DNA_gyraseA_C"/>
    <property type="match status" value="6"/>
</dbReference>
<dbReference type="SMART" id="SM00433">
    <property type="entry name" value="TOP2c"/>
    <property type="match status" value="1"/>
</dbReference>
<evidence type="ECO:0000256" key="2">
    <source>
        <dbReference type="ARBA" id="ARBA00001946"/>
    </source>
</evidence>
<dbReference type="FunFam" id="3.40.50.670:FF:000001">
    <property type="entry name" value="DNA topoisomerase 2"/>
    <property type="match status" value="1"/>
</dbReference>
<dbReference type="GO" id="GO:0005737">
    <property type="term" value="C:cytoplasm"/>
    <property type="evidence" value="ECO:0007669"/>
    <property type="project" value="TreeGrafter"/>
</dbReference>
<evidence type="ECO:0000256" key="6">
    <source>
        <dbReference type="ARBA" id="ARBA00023235"/>
    </source>
</evidence>
<evidence type="ECO:0000259" key="11">
    <source>
        <dbReference type="PROSITE" id="PS52040"/>
    </source>
</evidence>
<evidence type="ECO:0000256" key="7">
    <source>
        <dbReference type="PROSITE-ProRule" id="PRU01384"/>
    </source>
</evidence>
<dbReference type="InterPro" id="IPR006691">
    <property type="entry name" value="GyrA/parC_rep"/>
</dbReference>
<dbReference type="PROSITE" id="PS00177">
    <property type="entry name" value="TOPOISOMERASE_II"/>
    <property type="match status" value="1"/>
</dbReference>
<comment type="subunit">
    <text evidence="8">Homodimer.</text>
</comment>
<organism evidence="12 13">
    <name type="scientific">Junco hyemalis</name>
    <name type="common">Dark-eyed junco</name>
    <dbReference type="NCBI Taxonomy" id="40217"/>
    <lineage>
        <taxon>Eukaryota</taxon>
        <taxon>Metazoa</taxon>
        <taxon>Chordata</taxon>
        <taxon>Craniata</taxon>
        <taxon>Vertebrata</taxon>
        <taxon>Euteleostomi</taxon>
        <taxon>Archelosauria</taxon>
        <taxon>Archosauria</taxon>
        <taxon>Dinosauria</taxon>
        <taxon>Saurischia</taxon>
        <taxon>Theropoda</taxon>
        <taxon>Coelurosauria</taxon>
        <taxon>Aves</taxon>
        <taxon>Neognathae</taxon>
        <taxon>Neoaves</taxon>
        <taxon>Telluraves</taxon>
        <taxon>Australaves</taxon>
        <taxon>Passeriformes</taxon>
        <taxon>Passerellidae</taxon>
        <taxon>Junco</taxon>
    </lineage>
</organism>
<dbReference type="CDD" id="cd00187">
    <property type="entry name" value="TOP4c"/>
    <property type="match status" value="1"/>
</dbReference>
<dbReference type="FunFam" id="2.120.10.90:FF:000005">
    <property type="entry name" value="DNA topoisomerase 4 subunit A"/>
    <property type="match status" value="1"/>
</dbReference>
<evidence type="ECO:0000256" key="1">
    <source>
        <dbReference type="ARBA" id="ARBA00000185"/>
    </source>
</evidence>
<feature type="compositionally biased region" description="Basic and acidic residues" evidence="9">
    <location>
        <begin position="1368"/>
        <end position="1388"/>
    </location>
</feature>
<dbReference type="PANTHER" id="PTHR43493:SF5">
    <property type="entry name" value="DNA GYRASE SUBUNIT A, CHLOROPLASTIC_MITOCHONDRIAL"/>
    <property type="match status" value="1"/>
</dbReference>
<keyword evidence="8" id="KW-0547">Nucleotide-binding</keyword>
<dbReference type="Gene3D" id="3.30.565.10">
    <property type="entry name" value="Histidine kinase-like ATPase, C-terminal domain"/>
    <property type="match status" value="1"/>
</dbReference>
<keyword evidence="6 7" id="KW-0413">Isomerase</keyword>
<keyword evidence="4 7" id="KW-0799">Topoisomerase</keyword>
<feature type="region of interest" description="Disordered" evidence="9">
    <location>
        <begin position="1364"/>
        <end position="1415"/>
    </location>
</feature>
<comment type="function">
    <text evidence="8">Key decatenating enzyme that alters DNA topology by binding to two double-stranded DNA molecules, generating a double-stranded break in one of the strands, passing the intact strand through the broken strand, and religating the broken strand.</text>
</comment>
<sequence>MKEKTEETMKVIDETKPEDFSSEEVKFENVTAQQEQEAIRAKRDYTADDIKVLKGLEPVRERPGMYIGSTSSRGLHLLVREIVDNAVDEALAGYCHHIHVSILPGNSIRVTDDGRGIPCDIVKATGKSAVETTYTDLHAGGKFEGGTGYKVSGGLHGVGAKVVNALSTKLTVTVYRGGKIHQIRFENGGHVVSNGLEIIGDCPLEKTGTDVEFSPDPTIFKETTVYNYSTIRDRLRQTAFLNKGLELSLEDLRNPNDIARDDFKYDGGIKEYVSYINQGRNPLFEDIPYFEGRAEDGVFVECALQPTRSSLFNIRSFCNNINTPEGGTHVEGFRLALGRELNSFYKYKGWLKDSDENFSFDDLSEGLTHPKEGKLFFDRSLTAYKGRKAAEKARKNAQMKSMGFGSLPDKLADCVSKDPKERELFIVEGNSAGGSAKKGRDAKTQAILPLRGKILNVEKAQVMRIEKNAEIMNMIQCIGAGSGEHFDITKIKYDKVIIMTDADVDGSHIQILLLTFFYRFMKPLVESGHVYIAVPPLYKLGYQGHNYYCFREEELPELKKHLPENKVSKVKGKGLEGVAEGIQGGLEDAPLDDQVKTSFLDYAMSTITARALPDVRDGLKPVTRRIIYGMATMGMWPDKPFKKSARIVGDVMGKYHPHGDSSIYEAMARLAQDFAVRYMLVQGHGNYGSQDGDDPAAYRYTEARLNKLSLQMVRDMYKNTVDFVDTYDGDGQEPVVLPARIPNLIINGSQGIAVGMATNIPSHNLRETFNAIIALMKNPSLEPVDLMEYIKGPDFPGGGIICGRKQNKDGRTSIVFTEVPYMVNKKLLAKSIMELCANKTLEDIQSIADYSDEKTGTKFTIELKKNANVDIVLNHLFKYTKLQSSFPVNMLALDRGTPRVLNMKQALELYIEFQREVVRRRTVFDLDKAKARNHILDGLIEACDNVDEVVSLIRGSKTQEEASIKLKERFNFDDEQVKAILDMTLRKLTGLERDKLSDEKAGHEKDMLEYNHILSDAAYLDSVLMKEMQEISDKFGDDRRTEISDIVTSEEDEDLIADKSILIALTKNGYIKRMSPDEFKMQNRGGIGVAGMTTKDDDEVSILTLSRTKRDVLFFTSVGKVYRVRGYQIPEGSRTSKGIPVINFLSLAKDERVLEILSVDAHDQKYLVFVTDNGIIKKTSVEEYEYINKAGKIALNVREGDELFSVKATDGSAKILIGTSNGKICMFDESDVRSMGRTATGVKGVNLDGGKVIGLATSKEGNMVLTVSSKGIAKLTPIDEYRETSRGAKGVKTLKESDRTGGLVTMGVVHGDEQILIITDGGTLMRTSLTQLPTHGRYTSGVKLVTLRDNENIASISILPSDESIDTSAKESDEKAKEEQQEESENKIDAALTEMLHRSEGDDGSDEGSGEDDDI</sequence>
<dbReference type="InterPro" id="IPR013757">
    <property type="entry name" value="Topo_IIA_A_a_sf"/>
</dbReference>
<evidence type="ECO:0000256" key="5">
    <source>
        <dbReference type="ARBA" id="ARBA00023125"/>
    </source>
</evidence>
<comment type="cofactor">
    <cofactor evidence="2">
        <name>Mg(2+)</name>
        <dbReference type="ChEBI" id="CHEBI:18420"/>
    </cofactor>
</comment>
<dbReference type="PROSITE" id="PS50880">
    <property type="entry name" value="TOPRIM"/>
    <property type="match status" value="1"/>
</dbReference>
<dbReference type="Gene3D" id="3.30.230.10">
    <property type="match status" value="1"/>
</dbReference>
<dbReference type="FunFam" id="1.10.268.10:FF:000001">
    <property type="entry name" value="DNA gyrase subunit A"/>
    <property type="match status" value="1"/>
</dbReference>
<dbReference type="Gene3D" id="3.90.199.10">
    <property type="entry name" value="Topoisomerase II, domain 5"/>
    <property type="match status" value="1"/>
</dbReference>
<dbReference type="PRINTS" id="PR01159">
    <property type="entry name" value="DNAGYRASEB"/>
</dbReference>
<comment type="cofactor">
    <cofactor evidence="8">
        <name>Ca(2+)</name>
        <dbReference type="ChEBI" id="CHEBI:29108"/>
    </cofactor>
    <cofactor evidence="8">
        <name>Mg(2+)</name>
        <dbReference type="ChEBI" id="CHEBI:18420"/>
    </cofactor>
    <cofactor evidence="8">
        <name>Mn(2+)</name>
        <dbReference type="ChEBI" id="CHEBI:29035"/>
    </cofactor>
</comment>
<feature type="active site" description="O-(5'-phospho-DNA)-tyrosine intermediate" evidence="7">
    <location>
        <position position="700"/>
    </location>
</feature>
<evidence type="ECO:0000259" key="10">
    <source>
        <dbReference type="PROSITE" id="PS50880"/>
    </source>
</evidence>
<keyword evidence="5 7" id="KW-0238">DNA-binding</keyword>
<dbReference type="GO" id="GO:0003918">
    <property type="term" value="F:DNA topoisomerase type II (double strand cut, ATP-hydrolyzing) activity"/>
    <property type="evidence" value="ECO:0007669"/>
    <property type="project" value="UniProtKB-UniRule"/>
</dbReference>
<dbReference type="InterPro" id="IPR050220">
    <property type="entry name" value="Type_II_DNA_Topoisomerases"/>
</dbReference>
<dbReference type="Gene3D" id="1.10.268.10">
    <property type="entry name" value="Topoisomerase, domain 3"/>
    <property type="match status" value="1"/>
</dbReference>
<evidence type="ECO:0000313" key="13">
    <source>
        <dbReference type="Proteomes" id="UP000694408"/>
    </source>
</evidence>
<dbReference type="SUPFAM" id="SSF54211">
    <property type="entry name" value="Ribosomal protein S5 domain 2-like"/>
    <property type="match status" value="1"/>
</dbReference>
<dbReference type="GO" id="GO:0003677">
    <property type="term" value="F:DNA binding"/>
    <property type="evidence" value="ECO:0007669"/>
    <property type="project" value="UniProtKB-UniRule"/>
</dbReference>
<dbReference type="PROSITE" id="PS52040">
    <property type="entry name" value="TOPO_IIA"/>
    <property type="match status" value="1"/>
</dbReference>
<feature type="compositionally biased region" description="Basic and acidic residues" evidence="9">
    <location>
        <begin position="1"/>
        <end position="27"/>
    </location>
</feature>
<dbReference type="Pfam" id="PF00521">
    <property type="entry name" value="DNA_topoisoIV"/>
    <property type="match status" value="1"/>
</dbReference>
<dbReference type="GO" id="GO:0006265">
    <property type="term" value="P:DNA topological change"/>
    <property type="evidence" value="ECO:0007669"/>
    <property type="project" value="UniProtKB-UniRule"/>
</dbReference>
<evidence type="ECO:0000256" key="3">
    <source>
        <dbReference type="ARBA" id="ARBA00008263"/>
    </source>
</evidence>
<dbReference type="SUPFAM" id="SSF101904">
    <property type="entry name" value="GyrA/ParC C-terminal domain-like"/>
    <property type="match status" value="1"/>
</dbReference>
<dbReference type="SMART" id="SM00387">
    <property type="entry name" value="HATPase_c"/>
    <property type="match status" value="1"/>
</dbReference>
<comment type="catalytic activity">
    <reaction evidence="1 7 8">
        <text>ATP-dependent breakage, passage and rejoining of double-stranded DNA.</text>
        <dbReference type="EC" id="5.6.2.2"/>
    </reaction>
</comment>